<dbReference type="PANTHER" id="PTHR47628:SF1">
    <property type="entry name" value="ALIPHATIC AMIDASE EXPRESSION-REGULATING PROTEIN"/>
    <property type="match status" value="1"/>
</dbReference>
<evidence type="ECO:0000256" key="1">
    <source>
        <dbReference type="ARBA" id="ARBA00010062"/>
    </source>
</evidence>
<accession>A0A512DXN1</accession>
<feature type="domain" description="Leucine-binding protein" evidence="3">
    <location>
        <begin position="4"/>
        <end position="306"/>
    </location>
</feature>
<comment type="caution">
    <text evidence="4">The sequence shown here is derived from an EMBL/GenBank/DDBJ whole genome shotgun (WGS) entry which is preliminary data.</text>
</comment>
<dbReference type="PANTHER" id="PTHR47628">
    <property type="match status" value="1"/>
</dbReference>
<dbReference type="RefSeq" id="WP_044434182.1">
    <property type="nucleotide sequence ID" value="NZ_BJYZ01000026.1"/>
</dbReference>
<dbReference type="InterPro" id="IPR028082">
    <property type="entry name" value="Peripla_BP_I"/>
</dbReference>
<evidence type="ECO:0000313" key="5">
    <source>
        <dbReference type="Proteomes" id="UP000321523"/>
    </source>
</evidence>
<dbReference type="SUPFAM" id="SSF53822">
    <property type="entry name" value="Periplasmic binding protein-like I"/>
    <property type="match status" value="1"/>
</dbReference>
<dbReference type="EMBL" id="BJYZ01000026">
    <property type="protein sequence ID" value="GEO41238.1"/>
    <property type="molecule type" value="Genomic_DNA"/>
</dbReference>
<dbReference type="Pfam" id="PF13458">
    <property type="entry name" value="Peripla_BP_6"/>
    <property type="match status" value="1"/>
</dbReference>
<dbReference type="AlphaFoldDB" id="A0A512DXN1"/>
<evidence type="ECO:0000259" key="3">
    <source>
        <dbReference type="Pfam" id="PF13458"/>
    </source>
</evidence>
<keyword evidence="5" id="KW-1185">Reference proteome</keyword>
<dbReference type="CDD" id="cd06358">
    <property type="entry name" value="PBP1_NHase"/>
    <property type="match status" value="1"/>
</dbReference>
<dbReference type="Gene3D" id="3.40.50.2300">
    <property type="match status" value="2"/>
</dbReference>
<dbReference type="Proteomes" id="UP000321523">
    <property type="component" value="Unassembled WGS sequence"/>
</dbReference>
<evidence type="ECO:0000256" key="2">
    <source>
        <dbReference type="ARBA" id="ARBA00022729"/>
    </source>
</evidence>
<protein>
    <submittedName>
        <fullName evidence="4">Nitrile hydratase regulator</fullName>
    </submittedName>
</protein>
<evidence type="ECO:0000313" key="4">
    <source>
        <dbReference type="EMBL" id="GEO41238.1"/>
    </source>
</evidence>
<name>A0A512DXN1_9PROT</name>
<comment type="similarity">
    <text evidence="1">Belongs to the leucine-binding protein family.</text>
</comment>
<keyword evidence="2" id="KW-0732">Signal</keyword>
<dbReference type="InterPro" id="IPR028081">
    <property type="entry name" value="Leu-bd"/>
</dbReference>
<sequence length="349" mass="38210">MSELKIGLLIPLSGPAGIWAPSSEACALLAAAEINAAGGILDRPVRIIIGNAGFGGSQAAEEAASLVELEGVSAVVGMHPSDARASVISAIRGRVPYVYTPQYEGGENDLDVLAIGETADELMQPAIPWLIGNRNARRFFLVGNDYIWPEVAHRAARRIIRSSGAEVVGDVLLPFGLTDHSRTFDMIRKAKPDVVLMYLLGQEAVDFNRAFCEAGLDRHHIRYSTATDETVIYGIGPDNLDNFYVSSCYLANLSYRENDSFLENYRTSFGTYAPMPNAFGESCYEGVHYFAQMAASYGSLAMTDVRRSRSDRMGFRGRRRTSRRVSDCGRKLIHIARADGVDLEHLATF</sequence>
<reference evidence="4 5" key="1">
    <citation type="submission" date="2019-07" db="EMBL/GenBank/DDBJ databases">
        <title>Whole genome shotgun sequence of Skermanella aerolata NBRC 106429.</title>
        <authorList>
            <person name="Hosoyama A."/>
            <person name="Uohara A."/>
            <person name="Ohji S."/>
            <person name="Ichikawa N."/>
        </authorList>
    </citation>
    <scope>NUCLEOTIDE SEQUENCE [LARGE SCALE GENOMIC DNA]</scope>
    <source>
        <strain evidence="4 5">NBRC 106429</strain>
    </source>
</reference>
<proteinExistence type="inferred from homology"/>
<organism evidence="4 5">
    <name type="scientific">Skermanella aerolata</name>
    <dbReference type="NCBI Taxonomy" id="393310"/>
    <lineage>
        <taxon>Bacteria</taxon>
        <taxon>Pseudomonadati</taxon>
        <taxon>Pseudomonadota</taxon>
        <taxon>Alphaproteobacteria</taxon>
        <taxon>Rhodospirillales</taxon>
        <taxon>Azospirillaceae</taxon>
        <taxon>Skermanella</taxon>
    </lineage>
</organism>
<gene>
    <name evidence="4" type="ORF">SAE02_53860</name>
</gene>